<organism evidence="1 2">
    <name type="scientific">Macroventuria anomochaeta</name>
    <dbReference type="NCBI Taxonomy" id="301207"/>
    <lineage>
        <taxon>Eukaryota</taxon>
        <taxon>Fungi</taxon>
        <taxon>Dikarya</taxon>
        <taxon>Ascomycota</taxon>
        <taxon>Pezizomycotina</taxon>
        <taxon>Dothideomycetes</taxon>
        <taxon>Pleosporomycetidae</taxon>
        <taxon>Pleosporales</taxon>
        <taxon>Pleosporineae</taxon>
        <taxon>Didymellaceae</taxon>
        <taxon>Macroventuria</taxon>
    </lineage>
</organism>
<comment type="caution">
    <text evidence="1">The sequence shown here is derived from an EMBL/GenBank/DDBJ whole genome shotgun (WGS) entry which is preliminary data.</text>
</comment>
<name>A0ACB6SGR1_9PLEO</name>
<evidence type="ECO:0000313" key="1">
    <source>
        <dbReference type="EMBL" id="KAF2632528.1"/>
    </source>
</evidence>
<evidence type="ECO:0000313" key="2">
    <source>
        <dbReference type="Proteomes" id="UP000799754"/>
    </source>
</evidence>
<dbReference type="Proteomes" id="UP000799754">
    <property type="component" value="Unassembled WGS sequence"/>
</dbReference>
<protein>
    <submittedName>
        <fullName evidence="1">Uncharacterized protein</fullName>
    </submittedName>
</protein>
<dbReference type="EMBL" id="MU006702">
    <property type="protein sequence ID" value="KAF2632528.1"/>
    <property type="molecule type" value="Genomic_DNA"/>
</dbReference>
<keyword evidence="2" id="KW-1185">Reference proteome</keyword>
<sequence length="264" mass="28533">MALQPIDTTEELPVIWLAPPPALLPSSHPIAIRPIPIAISATLASLLILVLVILYNKKPKAANTRQESIELATLKNNIHIVRSLTTVPPVTASPVSASPHICSHHASLSYASSQLAESDSITFEDDPPRTPPLRDTPPVQYYHAYLKDSLPAPHHQSATNPPSPSIASYYYSPEDPVDTAARLDFSVSINDTVPNAPLVHPIDTAASSDYSVSIGPTPLPSRQNSLRNRETNGVWTRLRLGPEYDGDRTFVPSEANLQLGKGKG</sequence>
<gene>
    <name evidence="1" type="ORF">BU25DRAFT_453742</name>
</gene>
<accession>A0ACB6SGR1</accession>
<reference evidence="1" key="1">
    <citation type="journal article" date="2020" name="Stud. Mycol.">
        <title>101 Dothideomycetes genomes: a test case for predicting lifestyles and emergence of pathogens.</title>
        <authorList>
            <person name="Haridas S."/>
            <person name="Albert R."/>
            <person name="Binder M."/>
            <person name="Bloem J."/>
            <person name="Labutti K."/>
            <person name="Salamov A."/>
            <person name="Andreopoulos B."/>
            <person name="Baker S."/>
            <person name="Barry K."/>
            <person name="Bills G."/>
            <person name="Bluhm B."/>
            <person name="Cannon C."/>
            <person name="Castanera R."/>
            <person name="Culley D."/>
            <person name="Daum C."/>
            <person name="Ezra D."/>
            <person name="Gonzalez J."/>
            <person name="Henrissat B."/>
            <person name="Kuo A."/>
            <person name="Liang C."/>
            <person name="Lipzen A."/>
            <person name="Lutzoni F."/>
            <person name="Magnuson J."/>
            <person name="Mondo S."/>
            <person name="Nolan M."/>
            <person name="Ohm R."/>
            <person name="Pangilinan J."/>
            <person name="Park H.-J."/>
            <person name="Ramirez L."/>
            <person name="Alfaro M."/>
            <person name="Sun H."/>
            <person name="Tritt A."/>
            <person name="Yoshinaga Y."/>
            <person name="Zwiers L.-H."/>
            <person name="Turgeon B."/>
            <person name="Goodwin S."/>
            <person name="Spatafora J."/>
            <person name="Crous P."/>
            <person name="Grigoriev I."/>
        </authorList>
    </citation>
    <scope>NUCLEOTIDE SEQUENCE</scope>
    <source>
        <strain evidence="1">CBS 525.71</strain>
    </source>
</reference>
<proteinExistence type="predicted"/>